<feature type="compositionally biased region" description="Polar residues" evidence="8">
    <location>
        <begin position="1903"/>
        <end position="1912"/>
    </location>
</feature>
<keyword evidence="4 7" id="KW-0493">Microtubule</keyword>
<gene>
    <name evidence="9" type="primary">MAP4</name>
</gene>
<feature type="region of interest" description="Disordered" evidence="8">
    <location>
        <begin position="170"/>
        <end position="211"/>
    </location>
</feature>
<evidence type="ECO:0000313" key="9">
    <source>
        <dbReference type="Ensembl" id="ENSOCUP00000038358.1"/>
    </source>
</evidence>
<feature type="compositionally biased region" description="Low complexity" evidence="8">
    <location>
        <begin position="68"/>
        <end position="78"/>
    </location>
</feature>
<dbReference type="GO" id="GO:0005874">
    <property type="term" value="C:microtubule"/>
    <property type="evidence" value="ECO:0007669"/>
    <property type="project" value="UniProtKB-KW"/>
</dbReference>
<evidence type="ECO:0000256" key="8">
    <source>
        <dbReference type="SAM" id="MobiDB-lite"/>
    </source>
</evidence>
<dbReference type="InParanoid" id="A0A5F9CXY5"/>
<feature type="region of interest" description="Disordered" evidence="8">
    <location>
        <begin position="968"/>
        <end position="1038"/>
    </location>
</feature>
<feature type="compositionally biased region" description="Basic and acidic residues" evidence="8">
    <location>
        <begin position="1994"/>
        <end position="2011"/>
    </location>
</feature>
<feature type="region of interest" description="Disordered" evidence="8">
    <location>
        <begin position="1584"/>
        <end position="1606"/>
    </location>
</feature>
<proteinExistence type="predicted"/>
<feature type="compositionally biased region" description="Basic residues" evidence="8">
    <location>
        <begin position="800"/>
        <end position="809"/>
    </location>
</feature>
<dbReference type="GO" id="GO:0005886">
    <property type="term" value="C:plasma membrane"/>
    <property type="evidence" value="ECO:0007669"/>
    <property type="project" value="Ensembl"/>
</dbReference>
<evidence type="ECO:0000256" key="1">
    <source>
        <dbReference type="ARBA" id="ARBA00004245"/>
    </source>
</evidence>
<protein>
    <recommendedName>
        <fullName evidence="7">Microtubule-associated protein</fullName>
    </recommendedName>
</protein>
<feature type="region of interest" description="Disordered" evidence="8">
    <location>
        <begin position="1271"/>
        <end position="1302"/>
    </location>
</feature>
<feature type="region of interest" description="Disordered" evidence="8">
    <location>
        <begin position="1214"/>
        <end position="1238"/>
    </location>
</feature>
<keyword evidence="10" id="KW-1185">Reference proteome</keyword>
<dbReference type="Bgee" id="ENSOCUG00000003956">
    <property type="expression patterns" value="Expressed in skeletal muscle tissue and 15 other cell types or tissues"/>
</dbReference>
<feature type="region of interest" description="Disordered" evidence="8">
    <location>
        <begin position="1"/>
        <end position="78"/>
    </location>
</feature>
<feature type="compositionally biased region" description="Basic and acidic residues" evidence="8">
    <location>
        <begin position="2064"/>
        <end position="2073"/>
    </location>
</feature>
<feature type="compositionally biased region" description="Polar residues" evidence="8">
    <location>
        <begin position="1271"/>
        <end position="1281"/>
    </location>
</feature>
<feature type="compositionally biased region" description="Polar residues" evidence="8">
    <location>
        <begin position="1931"/>
        <end position="1961"/>
    </location>
</feature>
<accession>A0A5F9CXY5</accession>
<feature type="compositionally biased region" description="Basic and acidic residues" evidence="8">
    <location>
        <begin position="170"/>
        <end position="179"/>
    </location>
</feature>
<reference evidence="9" key="2">
    <citation type="submission" date="2025-08" db="UniProtKB">
        <authorList>
            <consortium name="Ensembl"/>
        </authorList>
    </citation>
    <scope>IDENTIFICATION</scope>
    <source>
        <strain evidence="9">Thorbecke</strain>
    </source>
</reference>
<feature type="region of interest" description="Disordered" evidence="8">
    <location>
        <begin position="770"/>
        <end position="912"/>
    </location>
</feature>
<dbReference type="GO" id="GO:0000226">
    <property type="term" value="P:microtubule cytoskeleton organization"/>
    <property type="evidence" value="ECO:0007669"/>
    <property type="project" value="TreeGrafter"/>
</dbReference>
<feature type="region of interest" description="Disordered" evidence="8">
    <location>
        <begin position="1453"/>
        <end position="1475"/>
    </location>
</feature>
<evidence type="ECO:0000256" key="4">
    <source>
        <dbReference type="ARBA" id="ARBA00022701"/>
    </source>
</evidence>
<feature type="compositionally biased region" description="Low complexity" evidence="8">
    <location>
        <begin position="835"/>
        <end position="849"/>
    </location>
</feature>
<sequence>MRTSPATARRSRRFHGEVEEARPFPIGPSQPSARPLATLIGRGGRALWVGGGGAPPSRRPSRGRRGSGRLPVPRPSGSLAACRLLPTVPGSSRPSPGSLRLQLQLGGGGQLQCRRMADLSLADALTEPSPEIEEEIKRDFIATLEAEPYDDVVGETVGKTDYIPLMDVDEKTGNSESKKKTCSNTSQVEGSPSSKPTVLANGDHGIEGNDTTGSSTEFLEEKMGYQEYQNSQNWPEDTNFCFEPEQMVNPVQNDPFKMHHDDGLADLLFLSSGAAKASAFTGQNDPLKDSYGLSLCDTLAPETVAPERWSVDAPNTPHSESLISSEDIIEPLQAAEQVEEIEIISAEERPPTKSLEIGLGLKSTDVAPATEAEMTLAKDMEPPTLSEMSLAKDMAPIIESEMALAKDMEPPTKSEVALSQDMAPTTESEMVLTKDTEPLTKSEVALAQDWTPVTESEMSFSKDTEPSTKSEVTLAQPSNEPDMVFSKDMVLPNETEGTQVKDVVLPSEIEVTPAKDATLFKETQRTPSIEMDLDPPEGVVPSKEREIVPEVEMALKKDIVSSTEIPSTKEMTLSGDVTPPPETKVILMKDTELPLEKEVAPVKDMAPTPEETGMALIKDVTMPPETGVTQVTALTPSAGKEEAPVKDVTLIPETEVAVSKGLTAPPEAEIALSKDVALSSGKEVTLVNNVTPPNDVAPLSEIEVAPVPVKDMEITKTQEGMSEDSQLEPLQHVGQSTVPASVIAPELVIPVGQKYSLPTDGESVLEKLEQKKPFSSQPSELSPETSGTPATQAKQVCRPSARRSTRPKPARLLPELLGGSPPQKTLDPRLGPCPVSESGWVSSSSSSGEPGNQRRSVHVDFLEPQRDPGRESWDMESTAVMMKKKKKKSKQKRYCQPRTGGSWDDDNADEPQNLRFAADPRKSAVLPSQSVTMGAECRLVSKENLESVADSRATKLVPENFVSEGLQIPLCPSEEPPKTSVNSQAKLEVEDEGKCNKSVLQSQDNKSLQQEAPRPQPAPHLRGSVNESPLHLKGSPTEFSAPKVETLLEVIPKEGGSPILDQEIIVGVSKLTAAKELPNSMPTLTTSNQLESSVKEGNDESKVTTLKNVKQKEFPEGAEEVKGLKKKAFPKRREEISIFASEQLQGQVFVQGSGLGNEPFKRVLGDGKSRKGRTGSGKMKANSGKLREKPEQALFLDSQKDGRAVVAPTEPIPKTEGVTARDTSEELGLDPSKQTGARTDATETVVMREHEEATDPRVADILQALNSLENGSSMTEVSGSGTEKGAIDKDMGVSNQGREGKCPWMDHEALSCISEKPKKRGHEGKAKKFKTDYSLQPGRKESREDNLNPLVVEDRDATDGVPHKNKELNPIFPKMHDPFFSHTPLVDSMGRNIEVNYAELGILEGNKTKTIKDSAITEPAAKVTDVSCQGQIQGAGFVLSALSEENKTDAAKGHIAVADKPNKSSSGGKSKKVKNSFPEKHILENKIDVAEIHVPMETAEDHRIEGMGYVDENRNITFTCPRTPSGLMDKSVSLEAVESAACEKLPIPIPQAVKEGGSFLDTSGKSGQAITPAQVSKLLAVDESNKDGVPGPEKPKIPSAVKPPASTGGLALTSTATVETVNSHGDHCLKDKGELADPIKNEARVGIGHVGGESGSLHTDASQHSVEKVTEKAKGHLLPGIPEDQSLPGKVRVPEAYADRVNFPTYPVSKEETEEAPAPVQTAELLGDNGHKLSICEGPNAEDKDSKGADSLNKEVDVTLSPPKSEKDQLEEISLACEITELECVSLPTPELPSGIFHGKSAAPPGVADVLEMTASKGFQLPELKEKILESSQNMAENFEPKTLGERKKEDKRKAEPLKGYMRPTKSRGLTPVLPKPAVQELEKSKQLKSSGITRPDEGRTAVSVTGNDITTPPSKELPPSPEKKAKPLATTQPAKTSTSKAKTQPTSLPKQPAPTTTGGTNKKPMSLASGLVPAAPPKRPAATTARPSILPARDVKPKSTAEAKTAEKRTSPTKPASAPAQRPGSKSTQTVPKTTTPATPASAGQSTKSPPAPLPKRPTTIKTEGKTVDVRKMTAKSAPADLSRSKSTSTSSVKKSTTLTGAPPAGMAPTRVKTIPTAPRPSVTPSLDKKPTSAKPSSSAPRLSRLSTTASAPDLKNVRSKVGSTENIKHQPGGGRAKVEKKTEAAATARKPEPSAVTKAAGPIASAQKPPAGKVQIVSKKVSYSHIQSKCGSKDNIKHVPGGGNVQIQNKKVDISKVSSKCGSKANIKHKPGGGDVKIESQKLNFKEKAQAKVGSLDNVGHLPAGGAVKTEGGGSEAPPCPGPPAGEEPAISEAAPEAGNPTSASGLSGHTTLSGGGDQREAQTLDSQIQETSI</sequence>
<feature type="compositionally biased region" description="Low complexity" evidence="8">
    <location>
        <begin position="2134"/>
        <end position="2150"/>
    </location>
</feature>
<feature type="compositionally biased region" description="Low complexity" evidence="8">
    <location>
        <begin position="2329"/>
        <end position="2355"/>
    </location>
</feature>
<dbReference type="GO" id="GO:0008017">
    <property type="term" value="F:microtubule binding"/>
    <property type="evidence" value="ECO:0007669"/>
    <property type="project" value="InterPro"/>
</dbReference>
<dbReference type="Ensembl" id="ENSOCUT00000053768.1">
    <property type="protein sequence ID" value="ENSOCUP00000038358.1"/>
    <property type="gene ID" value="ENSOCUG00000003956.4"/>
</dbReference>
<evidence type="ECO:0000256" key="7">
    <source>
        <dbReference type="RuleBase" id="RU000686"/>
    </source>
</evidence>
<feature type="compositionally biased region" description="Low complexity" evidence="8">
    <location>
        <begin position="2086"/>
        <end position="2101"/>
    </location>
</feature>
<dbReference type="GO" id="GO:0036064">
    <property type="term" value="C:ciliary basal body"/>
    <property type="evidence" value="ECO:0007669"/>
    <property type="project" value="Ensembl"/>
</dbReference>
<feature type="compositionally biased region" description="Polar residues" evidence="8">
    <location>
        <begin position="2366"/>
        <end position="2376"/>
    </location>
</feature>
<evidence type="ECO:0000256" key="6">
    <source>
        <dbReference type="ARBA" id="ARBA00023212"/>
    </source>
</evidence>
<dbReference type="GO" id="GO:0043005">
    <property type="term" value="C:neuron projection"/>
    <property type="evidence" value="ECO:0007669"/>
    <property type="project" value="TreeGrafter"/>
</dbReference>
<dbReference type="InterPro" id="IPR027324">
    <property type="entry name" value="MAP2/MAP4/Tau"/>
</dbReference>
<feature type="region of interest" description="Disordered" evidence="8">
    <location>
        <begin position="1160"/>
        <end position="1187"/>
    </location>
</feature>
<feature type="region of interest" description="Disordered" evidence="8">
    <location>
        <begin position="1738"/>
        <end position="1769"/>
    </location>
</feature>
<dbReference type="EMBL" id="AAGW02044050">
    <property type="status" value="NOT_ANNOTATED_CDS"/>
    <property type="molecule type" value="Genomic_DNA"/>
</dbReference>
<feature type="compositionally biased region" description="Gly residues" evidence="8">
    <location>
        <begin position="41"/>
        <end position="54"/>
    </location>
</feature>
<feature type="compositionally biased region" description="Low complexity" evidence="8">
    <location>
        <begin position="2026"/>
        <end position="2048"/>
    </location>
</feature>
<feature type="region of interest" description="Disordered" evidence="8">
    <location>
        <begin position="2296"/>
        <end position="2376"/>
    </location>
</feature>
<feature type="compositionally biased region" description="Polar residues" evidence="8">
    <location>
        <begin position="1080"/>
        <end position="1092"/>
    </location>
</feature>
<feature type="compositionally biased region" description="Basic and acidic residues" evidence="8">
    <location>
        <begin position="1741"/>
        <end position="1757"/>
    </location>
</feature>
<evidence type="ECO:0000313" key="10">
    <source>
        <dbReference type="Proteomes" id="UP000001811"/>
    </source>
</evidence>
<feature type="compositionally biased region" description="Basic and acidic residues" evidence="8">
    <location>
        <begin position="857"/>
        <end position="873"/>
    </location>
</feature>
<keyword evidence="6 7" id="KW-0206">Cytoskeleton</keyword>
<evidence type="ECO:0000256" key="2">
    <source>
        <dbReference type="ARBA" id="ARBA00022490"/>
    </source>
</evidence>
<dbReference type="EMBL" id="AAGW02044051">
    <property type="status" value="NOT_ANNOTATED_CDS"/>
    <property type="molecule type" value="Genomic_DNA"/>
</dbReference>
<feature type="region of interest" description="Disordered" evidence="8">
    <location>
        <begin position="452"/>
        <end position="474"/>
    </location>
</feature>
<dbReference type="Proteomes" id="UP000001811">
    <property type="component" value="Chromosome 9"/>
</dbReference>
<comment type="subcellular location">
    <subcellularLocation>
        <location evidence="1 7">Cytoplasm</location>
        <location evidence="1 7">Cytoskeleton</location>
    </subcellularLocation>
</comment>
<dbReference type="PROSITE" id="PS51491">
    <property type="entry name" value="TAU_MAP_2"/>
    <property type="match status" value="4"/>
</dbReference>
<name>A0A5F9CXY5_RABIT</name>
<dbReference type="GO" id="GO:0031175">
    <property type="term" value="P:neuron projection development"/>
    <property type="evidence" value="ECO:0007669"/>
    <property type="project" value="TreeGrafter"/>
</dbReference>
<dbReference type="PANTHER" id="PTHR11501">
    <property type="entry name" value="MICROTUBULE-ASSOCIATED PROTEIN"/>
    <property type="match status" value="1"/>
</dbReference>
<keyword evidence="2 7" id="KW-0963">Cytoplasm</keyword>
<dbReference type="PANTHER" id="PTHR11501:SF16">
    <property type="entry name" value="MICROTUBULE-ASSOCIATED PROTEIN 4"/>
    <property type="match status" value="1"/>
</dbReference>
<feature type="compositionally biased region" description="Polar residues" evidence="8">
    <location>
        <begin position="773"/>
        <end position="794"/>
    </location>
</feature>
<keyword evidence="5" id="KW-0677">Repeat</keyword>
<feature type="compositionally biased region" description="Basic and acidic residues" evidence="8">
    <location>
        <begin position="1839"/>
        <end position="1857"/>
    </location>
</feature>
<dbReference type="EMBL" id="AAGW02044052">
    <property type="status" value="NOT_ANNOTATED_CDS"/>
    <property type="molecule type" value="Genomic_DNA"/>
</dbReference>
<dbReference type="PROSITE" id="PS00229">
    <property type="entry name" value="TAU_MAP_1"/>
    <property type="match status" value="3"/>
</dbReference>
<dbReference type="Pfam" id="PF00418">
    <property type="entry name" value="Tubulin-binding"/>
    <property type="match status" value="4"/>
</dbReference>
<dbReference type="EMBL" id="AAGW02044053">
    <property type="status" value="NOT_ANNOTATED_CDS"/>
    <property type="molecule type" value="Genomic_DNA"/>
</dbReference>
<feature type="compositionally biased region" description="Basic residues" evidence="8">
    <location>
        <begin position="882"/>
        <end position="895"/>
    </location>
</feature>
<feature type="region of interest" description="Disordered" evidence="8">
    <location>
        <begin position="1832"/>
        <end position="2215"/>
    </location>
</feature>
<feature type="compositionally biased region" description="Polar residues" evidence="8">
    <location>
        <begin position="998"/>
        <end position="1010"/>
    </location>
</feature>
<keyword evidence="3" id="KW-0597">Phosphoprotein</keyword>
<dbReference type="GO" id="GO:0005829">
    <property type="term" value="C:cytosol"/>
    <property type="evidence" value="ECO:0007669"/>
    <property type="project" value="Ensembl"/>
</dbReference>
<feature type="compositionally biased region" description="Polar residues" evidence="8">
    <location>
        <begin position="182"/>
        <end position="196"/>
    </location>
</feature>
<dbReference type="FunCoup" id="A0A5F9CXY5">
    <property type="interactions" value="546"/>
</dbReference>
<feature type="compositionally biased region" description="Basic and acidic residues" evidence="8">
    <location>
        <begin position="1160"/>
        <end position="1169"/>
    </location>
</feature>
<reference evidence="9 10" key="1">
    <citation type="journal article" date="2011" name="Nature">
        <title>A high-resolution map of human evolutionary constraint using 29 mammals.</title>
        <authorList>
            <person name="Lindblad-Toh K."/>
            <person name="Garber M."/>
            <person name="Zuk O."/>
            <person name="Lin M.F."/>
            <person name="Parker B.J."/>
            <person name="Washietl S."/>
            <person name="Kheradpour P."/>
            <person name="Ernst J."/>
            <person name="Jordan G."/>
            <person name="Mauceli E."/>
            <person name="Ward L.D."/>
            <person name="Lowe C.B."/>
            <person name="Holloway A.K."/>
            <person name="Clamp M."/>
            <person name="Gnerre S."/>
            <person name="Alfoldi J."/>
            <person name="Beal K."/>
            <person name="Chang J."/>
            <person name="Clawson H."/>
            <person name="Cuff J."/>
            <person name="Di Palma F."/>
            <person name="Fitzgerald S."/>
            <person name="Flicek P."/>
            <person name="Guttman M."/>
            <person name="Hubisz M.J."/>
            <person name="Jaffe D.B."/>
            <person name="Jungreis I."/>
            <person name="Kent W.J."/>
            <person name="Kostka D."/>
            <person name="Lara M."/>
            <person name="Martins A.L."/>
            <person name="Massingham T."/>
            <person name="Moltke I."/>
            <person name="Raney B.J."/>
            <person name="Rasmussen M.D."/>
            <person name="Robinson J."/>
            <person name="Stark A."/>
            <person name="Vilella A.J."/>
            <person name="Wen J."/>
            <person name="Xie X."/>
            <person name="Zody M.C."/>
            <person name="Baldwin J."/>
            <person name="Bloom T."/>
            <person name="Chin C.W."/>
            <person name="Heiman D."/>
            <person name="Nicol R."/>
            <person name="Nusbaum C."/>
            <person name="Young S."/>
            <person name="Wilkinson J."/>
            <person name="Worley K.C."/>
            <person name="Kovar C.L."/>
            <person name="Muzny D.M."/>
            <person name="Gibbs R.A."/>
            <person name="Cree A."/>
            <person name="Dihn H.H."/>
            <person name="Fowler G."/>
            <person name="Jhangiani S."/>
            <person name="Joshi V."/>
            <person name="Lee S."/>
            <person name="Lewis L.R."/>
            <person name="Nazareth L.V."/>
            <person name="Okwuonu G."/>
            <person name="Santibanez J."/>
            <person name="Warren W.C."/>
            <person name="Mardis E.R."/>
            <person name="Weinstock G.M."/>
            <person name="Wilson R.K."/>
            <person name="Delehaunty K."/>
            <person name="Dooling D."/>
            <person name="Fronik C."/>
            <person name="Fulton L."/>
            <person name="Fulton B."/>
            <person name="Graves T."/>
            <person name="Minx P."/>
            <person name="Sodergren E."/>
            <person name="Birney E."/>
            <person name="Margulies E.H."/>
            <person name="Herrero J."/>
            <person name="Green E.D."/>
            <person name="Haussler D."/>
            <person name="Siepel A."/>
            <person name="Goldman N."/>
            <person name="Pollard K.S."/>
            <person name="Pedersen J.S."/>
            <person name="Lander E.S."/>
            <person name="Kellis M."/>
        </authorList>
    </citation>
    <scope>NUCLEOTIDE SEQUENCE [LARGE SCALE GENOMIC DNA]</scope>
    <source>
        <strain evidence="9 10">Thorbecke inbred</strain>
    </source>
</reference>
<evidence type="ECO:0000256" key="3">
    <source>
        <dbReference type="ARBA" id="ARBA00022553"/>
    </source>
</evidence>
<evidence type="ECO:0000256" key="5">
    <source>
        <dbReference type="ARBA" id="ARBA00022737"/>
    </source>
</evidence>
<dbReference type="InterPro" id="IPR001084">
    <property type="entry name" value="MAP_tubulin-bd_rpt"/>
</dbReference>
<organism evidence="9 10">
    <name type="scientific">Oryctolagus cuniculus</name>
    <name type="common">Rabbit</name>
    <dbReference type="NCBI Taxonomy" id="9986"/>
    <lineage>
        <taxon>Eukaryota</taxon>
        <taxon>Metazoa</taxon>
        <taxon>Chordata</taxon>
        <taxon>Craniata</taxon>
        <taxon>Vertebrata</taxon>
        <taxon>Euteleostomi</taxon>
        <taxon>Mammalia</taxon>
        <taxon>Eutheria</taxon>
        <taxon>Euarchontoglires</taxon>
        <taxon>Glires</taxon>
        <taxon>Lagomorpha</taxon>
        <taxon>Leporidae</taxon>
        <taxon>Oryctolagus</taxon>
    </lineage>
</organism>
<dbReference type="STRING" id="9986.ENSOCUP00000038358"/>
<feature type="region of interest" description="Disordered" evidence="8">
    <location>
        <begin position="1079"/>
        <end position="1101"/>
    </location>
</feature>
<reference evidence="9" key="3">
    <citation type="submission" date="2025-09" db="UniProtKB">
        <authorList>
            <consortium name="Ensembl"/>
        </authorList>
    </citation>
    <scope>IDENTIFICATION</scope>
    <source>
        <strain evidence="9">Thorbecke</strain>
    </source>
</reference>
<dbReference type="GeneTree" id="ENSGT00940000164123"/>